<dbReference type="PROSITE" id="PS51000">
    <property type="entry name" value="HTH_DEOR_2"/>
    <property type="match status" value="1"/>
</dbReference>
<dbReference type="RefSeq" id="WP_163738825.1">
    <property type="nucleotide sequence ID" value="NZ_JAAGOA010000009.1"/>
</dbReference>
<dbReference type="CDD" id="cd06267">
    <property type="entry name" value="PBP1_LacI_sugar_binding-like"/>
    <property type="match status" value="1"/>
</dbReference>
<organism evidence="6 7">
    <name type="scientific">Phytoactinopolyspora halotolerans</name>
    <dbReference type="NCBI Taxonomy" id="1981512"/>
    <lineage>
        <taxon>Bacteria</taxon>
        <taxon>Bacillati</taxon>
        <taxon>Actinomycetota</taxon>
        <taxon>Actinomycetes</taxon>
        <taxon>Jiangellales</taxon>
        <taxon>Jiangellaceae</taxon>
        <taxon>Phytoactinopolyspora</taxon>
    </lineage>
</organism>
<feature type="region of interest" description="Disordered" evidence="4">
    <location>
        <begin position="59"/>
        <end position="81"/>
    </location>
</feature>
<dbReference type="PANTHER" id="PTHR30146:SF155">
    <property type="entry name" value="ALANINE RACEMASE"/>
    <property type="match status" value="1"/>
</dbReference>
<feature type="compositionally biased region" description="Low complexity" evidence="4">
    <location>
        <begin position="70"/>
        <end position="81"/>
    </location>
</feature>
<reference evidence="6 7" key="1">
    <citation type="submission" date="2020-02" db="EMBL/GenBank/DDBJ databases">
        <authorList>
            <person name="Li X.-J."/>
            <person name="Han X.-M."/>
        </authorList>
    </citation>
    <scope>NUCLEOTIDE SEQUENCE [LARGE SCALE GENOMIC DNA]</scope>
    <source>
        <strain evidence="6 7">CCTCC AB 2017055</strain>
    </source>
</reference>
<dbReference type="SUPFAM" id="SSF46785">
    <property type="entry name" value="Winged helix' DNA-binding domain"/>
    <property type="match status" value="1"/>
</dbReference>
<evidence type="ECO:0000259" key="5">
    <source>
        <dbReference type="PROSITE" id="PS51000"/>
    </source>
</evidence>
<evidence type="ECO:0000256" key="2">
    <source>
        <dbReference type="ARBA" id="ARBA00023125"/>
    </source>
</evidence>
<accession>A0A6L9S9X3</accession>
<evidence type="ECO:0000313" key="7">
    <source>
        <dbReference type="Proteomes" id="UP000475214"/>
    </source>
</evidence>
<keyword evidence="2" id="KW-0238">DNA-binding</keyword>
<keyword evidence="3" id="KW-0804">Transcription</keyword>
<feature type="domain" description="HTH deoR-type" evidence="5">
    <location>
        <begin position="3"/>
        <end position="58"/>
    </location>
</feature>
<sequence>MLAAHRRELILDTVRSRGTVRLRDLTDELDVSIATVRRDVTELAERGLLARVHGAIKPAHGQNGDGGAGTVAASQSSAASPGSGLTIGMLVPSTTYYYPEVIRGARAAAEDLGARLVLGMSYYNPEVEPQRVQELLAGDIDGLLVTISTQIVGDARSRLDWLAALDVPIVLVERPAGLGTGFEHLDSVYSDHVYGACLGVRHLASLGHGSVGLVTRRDSPNRALIEAGHGAGLREIGVEPGPPVTTPHPEVDVAAFDDAIRVVTEDVAGGRISALLVHNDQDAIVLMQRLHARGIRVPDDVALVAYDDESAALVDTPLTAIAPAKRDVGRTAVELLIARIAHPDERPRRHVALLPELKVRESCGATTVGTR</sequence>
<protein>
    <submittedName>
        <fullName evidence="6">DeoR/GlpR family transcriptional regulator</fullName>
    </submittedName>
</protein>
<dbReference type="InterPro" id="IPR036390">
    <property type="entry name" value="WH_DNA-bd_sf"/>
</dbReference>
<gene>
    <name evidence="6" type="ORF">G1H10_14400</name>
</gene>
<keyword evidence="7" id="KW-1185">Reference proteome</keyword>
<dbReference type="GO" id="GO:0003700">
    <property type="term" value="F:DNA-binding transcription factor activity"/>
    <property type="evidence" value="ECO:0007669"/>
    <property type="project" value="InterPro"/>
</dbReference>
<dbReference type="Pfam" id="PF13377">
    <property type="entry name" value="Peripla_BP_3"/>
    <property type="match status" value="1"/>
</dbReference>
<evidence type="ECO:0000256" key="4">
    <source>
        <dbReference type="SAM" id="MobiDB-lite"/>
    </source>
</evidence>
<dbReference type="Proteomes" id="UP000475214">
    <property type="component" value="Unassembled WGS sequence"/>
</dbReference>
<dbReference type="GO" id="GO:0000976">
    <property type="term" value="F:transcription cis-regulatory region binding"/>
    <property type="evidence" value="ECO:0007669"/>
    <property type="project" value="TreeGrafter"/>
</dbReference>
<dbReference type="EMBL" id="JAAGOA010000009">
    <property type="protein sequence ID" value="NEE01362.1"/>
    <property type="molecule type" value="Genomic_DNA"/>
</dbReference>
<dbReference type="InterPro" id="IPR028082">
    <property type="entry name" value="Peripla_BP_I"/>
</dbReference>
<dbReference type="InterPro" id="IPR018356">
    <property type="entry name" value="Tscrpt_reg_HTH_DeoR_CS"/>
</dbReference>
<dbReference type="AlphaFoldDB" id="A0A6L9S9X3"/>
<dbReference type="InterPro" id="IPR046335">
    <property type="entry name" value="LacI/GalR-like_sensor"/>
</dbReference>
<dbReference type="SUPFAM" id="SSF53822">
    <property type="entry name" value="Periplasmic binding protein-like I"/>
    <property type="match status" value="1"/>
</dbReference>
<dbReference type="PROSITE" id="PS00894">
    <property type="entry name" value="HTH_DEOR_1"/>
    <property type="match status" value="1"/>
</dbReference>
<dbReference type="Gene3D" id="3.40.50.2300">
    <property type="match status" value="2"/>
</dbReference>
<dbReference type="InterPro" id="IPR001034">
    <property type="entry name" value="DeoR_HTH"/>
</dbReference>
<keyword evidence="1" id="KW-0805">Transcription regulation</keyword>
<dbReference type="Pfam" id="PF08220">
    <property type="entry name" value="HTH_DeoR"/>
    <property type="match status" value="1"/>
</dbReference>
<name>A0A6L9S9X3_9ACTN</name>
<evidence type="ECO:0000313" key="6">
    <source>
        <dbReference type="EMBL" id="NEE01362.1"/>
    </source>
</evidence>
<dbReference type="PANTHER" id="PTHR30146">
    <property type="entry name" value="LACI-RELATED TRANSCRIPTIONAL REPRESSOR"/>
    <property type="match status" value="1"/>
</dbReference>
<evidence type="ECO:0000256" key="1">
    <source>
        <dbReference type="ARBA" id="ARBA00023015"/>
    </source>
</evidence>
<dbReference type="SMART" id="SM00420">
    <property type="entry name" value="HTH_DEOR"/>
    <property type="match status" value="1"/>
</dbReference>
<evidence type="ECO:0000256" key="3">
    <source>
        <dbReference type="ARBA" id="ARBA00023163"/>
    </source>
</evidence>
<proteinExistence type="predicted"/>
<comment type="caution">
    <text evidence="6">The sequence shown here is derived from an EMBL/GenBank/DDBJ whole genome shotgun (WGS) entry which is preliminary data.</text>
</comment>
<dbReference type="PRINTS" id="PR00037">
    <property type="entry name" value="HTHLACR"/>
</dbReference>